<dbReference type="VEuPathDB" id="AmoebaDB:FDP41_004535"/>
<dbReference type="VEuPathDB" id="AmoebaDB:NfTy_082850"/>
<sequence length="582" mass="66704">MVNKFSFKDDKSNLKYINTTNKKETKTKEIELLNLVTQENGQNTDEIEKLRNNIKVLYKETGADIKTKLSENFNKHDSSMIYQFDKHLKEKPIDWKDIKFSEEDIVHHFETKFETKPRTVQRTSTKKYYQQNSMAHQFNFDLSDEVEDHYDDLSEQDFDQNIGDDYGYDDEFVGGSYGQEPSHLLENIEKQQTPNTSAKKQEGMLGSHNAVIGSVGVGAHTPNFQKISTSFRKSVSQNNGSLEDDKPRILLMGLRRSGKSSIQKVVFQKMSPHETLFLESTNKIVKNDISNNTFVQFQIWDFPGQIDLFGDTQNFECELIFTGCGAIVYVIDAQDNYLDSITKLAETIQQASKVNDQIAFEIFIHKMDGISDDHKIQIQQDIQQRLSDELNDSDIKVSPNVKTRFHMTSIYDHSIFEAFSKVIQKLIPQLPTLENLLDLLVTNSRLEKAFLFDVVSKIYIATDATPVDNTTYELCSDMIDVVIDISCIYGNRVNGGEGTTGAYDEETGAVIKLNNGSVLYLREVNKYLALVCLLTKDSYEKVGLINYNFDIFKQAIENVFQVRSTLQKKKRDFKKKKDLANK</sequence>
<evidence type="ECO:0000256" key="4">
    <source>
        <dbReference type="ARBA" id="ARBA00022801"/>
    </source>
</evidence>
<dbReference type="GO" id="GO:0010507">
    <property type="term" value="P:negative regulation of autophagy"/>
    <property type="evidence" value="ECO:0007669"/>
    <property type="project" value="TreeGrafter"/>
</dbReference>
<organism evidence="9 10">
    <name type="scientific">Naegleria fowleri</name>
    <name type="common">Brain eating amoeba</name>
    <dbReference type="NCBI Taxonomy" id="5763"/>
    <lineage>
        <taxon>Eukaryota</taxon>
        <taxon>Discoba</taxon>
        <taxon>Heterolobosea</taxon>
        <taxon>Tetramitia</taxon>
        <taxon>Eutetramitia</taxon>
        <taxon>Vahlkampfiidae</taxon>
        <taxon>Naegleria</taxon>
    </lineage>
</organism>
<dbReference type="GO" id="GO:0005634">
    <property type="term" value="C:nucleus"/>
    <property type="evidence" value="ECO:0007669"/>
    <property type="project" value="TreeGrafter"/>
</dbReference>
<evidence type="ECO:0000313" key="9">
    <source>
        <dbReference type="EMBL" id="KAF0976636.1"/>
    </source>
</evidence>
<keyword evidence="5" id="KW-0342">GTP-binding</keyword>
<dbReference type="InterPro" id="IPR006762">
    <property type="entry name" value="Gtr1_RagA"/>
</dbReference>
<dbReference type="EMBL" id="VFQX01000037">
    <property type="protein sequence ID" value="KAF0976636.1"/>
    <property type="molecule type" value="Genomic_DNA"/>
</dbReference>
<dbReference type="GO" id="GO:0012505">
    <property type="term" value="C:endomembrane system"/>
    <property type="evidence" value="ECO:0007669"/>
    <property type="project" value="UniProtKB-SubCell"/>
</dbReference>
<evidence type="ECO:0000256" key="5">
    <source>
        <dbReference type="ARBA" id="ARBA00023134"/>
    </source>
</evidence>
<dbReference type="SUPFAM" id="SSF52540">
    <property type="entry name" value="P-loop containing nucleoside triphosphate hydrolases"/>
    <property type="match status" value="1"/>
</dbReference>
<reference evidence="9 10" key="1">
    <citation type="journal article" date="2019" name="Sci. Rep.">
        <title>Nanopore sequencing improves the draft genome of the human pathogenic amoeba Naegleria fowleri.</title>
        <authorList>
            <person name="Liechti N."/>
            <person name="Schurch N."/>
            <person name="Bruggmann R."/>
            <person name="Wittwer M."/>
        </authorList>
    </citation>
    <scope>NUCLEOTIDE SEQUENCE [LARGE SCALE GENOMIC DNA]</scope>
    <source>
        <strain evidence="9 10">ATCC 30894</strain>
    </source>
</reference>
<dbReference type="Proteomes" id="UP000444721">
    <property type="component" value="Unassembled WGS sequence"/>
</dbReference>
<keyword evidence="6" id="KW-0472">Membrane</keyword>
<protein>
    <recommendedName>
        <fullName evidence="11">Ras-related GTP-binding protein</fullName>
    </recommendedName>
</protein>
<dbReference type="OrthoDB" id="26136at2759"/>
<dbReference type="GO" id="GO:0009267">
    <property type="term" value="P:cellular response to starvation"/>
    <property type="evidence" value="ECO:0007669"/>
    <property type="project" value="TreeGrafter"/>
</dbReference>
<dbReference type="Gene3D" id="3.30.450.190">
    <property type="match status" value="1"/>
</dbReference>
<dbReference type="GeneID" id="68111753"/>
<dbReference type="GO" id="GO:0005525">
    <property type="term" value="F:GTP binding"/>
    <property type="evidence" value="ECO:0007669"/>
    <property type="project" value="UniProtKB-KW"/>
</dbReference>
<dbReference type="Pfam" id="PF04670">
    <property type="entry name" value="Gtr1_RagA"/>
    <property type="match status" value="1"/>
</dbReference>
<comment type="subcellular location">
    <subcellularLocation>
        <location evidence="1">Endomembrane system</location>
    </subcellularLocation>
</comment>
<dbReference type="GO" id="GO:1990131">
    <property type="term" value="C:Gtr1-Gtr2 GTPase complex"/>
    <property type="evidence" value="ECO:0007669"/>
    <property type="project" value="TreeGrafter"/>
</dbReference>
<dbReference type="PANTHER" id="PTHR11259">
    <property type="entry name" value="RAS-RELATED GTP BINDING RAG/GTR YEAST"/>
    <property type="match status" value="1"/>
</dbReference>
<evidence type="ECO:0008006" key="11">
    <source>
        <dbReference type="Google" id="ProtNLM"/>
    </source>
</evidence>
<comment type="catalytic activity">
    <reaction evidence="7">
        <text>GTP + H2O = GDP + phosphate + H(+)</text>
        <dbReference type="Rhea" id="RHEA:19669"/>
        <dbReference type="ChEBI" id="CHEBI:15377"/>
        <dbReference type="ChEBI" id="CHEBI:15378"/>
        <dbReference type="ChEBI" id="CHEBI:37565"/>
        <dbReference type="ChEBI" id="CHEBI:43474"/>
        <dbReference type="ChEBI" id="CHEBI:58189"/>
    </reaction>
    <physiologicalReaction direction="left-to-right" evidence="7">
        <dbReference type="Rhea" id="RHEA:19670"/>
    </physiologicalReaction>
</comment>
<dbReference type="FunFam" id="3.40.50.300:FF:000643">
    <property type="entry name" value="Small monomeric GTPase (Gtr2)"/>
    <property type="match status" value="1"/>
</dbReference>
<dbReference type="GO" id="GO:0005764">
    <property type="term" value="C:lysosome"/>
    <property type="evidence" value="ECO:0007669"/>
    <property type="project" value="TreeGrafter"/>
</dbReference>
<evidence type="ECO:0000256" key="1">
    <source>
        <dbReference type="ARBA" id="ARBA00004308"/>
    </source>
</evidence>
<proteinExistence type="inferred from homology"/>
<dbReference type="FunFam" id="3.30.450.190:FF:000001">
    <property type="entry name" value="Ras-related GTP-binding protein C"/>
    <property type="match status" value="1"/>
</dbReference>
<dbReference type="InterPro" id="IPR039400">
    <property type="entry name" value="RagC/D"/>
</dbReference>
<dbReference type="AlphaFoldDB" id="A0A6A5BNT1"/>
<evidence type="ECO:0000256" key="2">
    <source>
        <dbReference type="ARBA" id="ARBA00007756"/>
    </source>
</evidence>
<dbReference type="GO" id="GO:1904263">
    <property type="term" value="P:positive regulation of TORC1 signaling"/>
    <property type="evidence" value="ECO:0007669"/>
    <property type="project" value="TreeGrafter"/>
</dbReference>
<comment type="similarity">
    <text evidence="2">Belongs to the GTR/RAG GTP-binding protein family.</text>
</comment>
<dbReference type="Gene3D" id="3.40.50.300">
    <property type="entry name" value="P-loop containing nucleotide triphosphate hydrolases"/>
    <property type="match status" value="1"/>
</dbReference>
<feature type="coiled-coil region" evidence="8">
    <location>
        <begin position="33"/>
        <end position="60"/>
    </location>
</feature>
<keyword evidence="10" id="KW-1185">Reference proteome</keyword>
<dbReference type="CDD" id="cd11385">
    <property type="entry name" value="RagC_like"/>
    <property type="match status" value="1"/>
</dbReference>
<gene>
    <name evidence="9" type="ORF">FDP41_004535</name>
</gene>
<keyword evidence="4" id="KW-0378">Hydrolase</keyword>
<accession>A0A6A5BNT1</accession>
<evidence type="ECO:0000256" key="6">
    <source>
        <dbReference type="ARBA" id="ARBA00023136"/>
    </source>
</evidence>
<dbReference type="GO" id="GO:0003924">
    <property type="term" value="F:GTPase activity"/>
    <property type="evidence" value="ECO:0007669"/>
    <property type="project" value="TreeGrafter"/>
</dbReference>
<name>A0A6A5BNT1_NAEFO</name>
<dbReference type="InterPro" id="IPR027417">
    <property type="entry name" value="P-loop_NTPase"/>
</dbReference>
<dbReference type="PANTHER" id="PTHR11259:SF2">
    <property type="entry name" value="GH16429P"/>
    <property type="match status" value="1"/>
</dbReference>
<evidence type="ECO:0000256" key="8">
    <source>
        <dbReference type="SAM" id="Coils"/>
    </source>
</evidence>
<keyword evidence="3" id="KW-0547">Nucleotide-binding</keyword>
<dbReference type="VEuPathDB" id="AmoebaDB:NF0128290"/>
<comment type="caution">
    <text evidence="9">The sequence shown here is derived from an EMBL/GenBank/DDBJ whole genome shotgun (WGS) entry which is preliminary data.</text>
</comment>
<evidence type="ECO:0000256" key="7">
    <source>
        <dbReference type="ARBA" id="ARBA00049117"/>
    </source>
</evidence>
<evidence type="ECO:0000313" key="10">
    <source>
        <dbReference type="Proteomes" id="UP000444721"/>
    </source>
</evidence>
<evidence type="ECO:0000256" key="3">
    <source>
        <dbReference type="ARBA" id="ARBA00022741"/>
    </source>
</evidence>
<dbReference type="RefSeq" id="XP_044561349.1">
    <property type="nucleotide sequence ID" value="XM_044707960.1"/>
</dbReference>
<keyword evidence="8" id="KW-0175">Coiled coil</keyword>